<reference evidence="1 2" key="1">
    <citation type="journal article" date="2016" name="Nat. Commun.">
        <title>Thousands of microbial genomes shed light on interconnected biogeochemical processes in an aquifer system.</title>
        <authorList>
            <person name="Anantharaman K."/>
            <person name="Brown C.T."/>
            <person name="Hug L.A."/>
            <person name="Sharon I."/>
            <person name="Castelle C.J."/>
            <person name="Probst A.J."/>
            <person name="Thomas B.C."/>
            <person name="Singh A."/>
            <person name="Wilkins M.J."/>
            <person name="Karaoz U."/>
            <person name="Brodie E.L."/>
            <person name="Williams K.H."/>
            <person name="Hubbard S.S."/>
            <person name="Banfield J.F."/>
        </authorList>
    </citation>
    <scope>NUCLEOTIDE SEQUENCE [LARGE SCALE GENOMIC DNA]</scope>
</reference>
<comment type="caution">
    <text evidence="1">The sequence shown here is derived from an EMBL/GenBank/DDBJ whole genome shotgun (WGS) entry which is preliminary data.</text>
</comment>
<evidence type="ECO:0008006" key="3">
    <source>
        <dbReference type="Google" id="ProtNLM"/>
    </source>
</evidence>
<dbReference type="InterPro" id="IPR050553">
    <property type="entry name" value="Thioredoxin_ResA/DsbE_sf"/>
</dbReference>
<evidence type="ECO:0000313" key="2">
    <source>
        <dbReference type="Proteomes" id="UP000177528"/>
    </source>
</evidence>
<protein>
    <recommendedName>
        <fullName evidence="3">Alkyl hydroperoxide reductase subunit C/ Thiol specific antioxidant domain-containing protein</fullName>
    </recommendedName>
</protein>
<name>A0A1G1X4U8_9BACT</name>
<organism evidence="1 2">
    <name type="scientific">Candidatus Andersenbacteria bacterium RIFCSPHIGHO2_12_FULL_45_11</name>
    <dbReference type="NCBI Taxonomy" id="1797281"/>
    <lineage>
        <taxon>Bacteria</taxon>
        <taxon>Candidatus Anderseniibacteriota</taxon>
    </lineage>
</organism>
<proteinExistence type="predicted"/>
<dbReference type="InterPro" id="IPR036249">
    <property type="entry name" value="Thioredoxin-like_sf"/>
</dbReference>
<gene>
    <name evidence="1" type="ORF">A3D99_00640</name>
</gene>
<dbReference type="Proteomes" id="UP000177528">
    <property type="component" value="Unassembled WGS sequence"/>
</dbReference>
<accession>A0A1G1X4U8</accession>
<dbReference type="EMBL" id="MHHR01000005">
    <property type="protein sequence ID" value="OGY35035.1"/>
    <property type="molecule type" value="Genomic_DNA"/>
</dbReference>
<sequence>MFNFFTKSLVGKVAPEITGDIWFNVTSFPEEAKLAAVQRLPLSFEKELSGTVTLIHFWDYSDSDSAEDVEHLKVWWEKYEGSGFLILGVHTPQYAFAEDADKVESAVLRLHLDYPVVSDSSYITWKQYENTIWPRTVLVDAYGFIRQDVRGKNKLSTMEDEIRKLLTQVRSHV</sequence>
<dbReference type="SUPFAM" id="SSF52833">
    <property type="entry name" value="Thioredoxin-like"/>
    <property type="match status" value="1"/>
</dbReference>
<evidence type="ECO:0000313" key="1">
    <source>
        <dbReference type="EMBL" id="OGY35035.1"/>
    </source>
</evidence>
<dbReference type="PANTHER" id="PTHR42852:SF13">
    <property type="entry name" value="PROTEIN DIPZ"/>
    <property type="match status" value="1"/>
</dbReference>
<dbReference type="PANTHER" id="PTHR42852">
    <property type="entry name" value="THIOL:DISULFIDE INTERCHANGE PROTEIN DSBE"/>
    <property type="match status" value="1"/>
</dbReference>
<dbReference type="AlphaFoldDB" id="A0A1G1X4U8"/>
<dbReference type="Gene3D" id="3.40.30.10">
    <property type="entry name" value="Glutaredoxin"/>
    <property type="match status" value="1"/>
</dbReference>